<dbReference type="Gene3D" id="2.40.50.40">
    <property type="match status" value="1"/>
</dbReference>
<evidence type="ECO:0008006" key="8">
    <source>
        <dbReference type="Google" id="ProtNLM"/>
    </source>
</evidence>
<dbReference type="GO" id="GO:0005634">
    <property type="term" value="C:nucleus"/>
    <property type="evidence" value="ECO:0007669"/>
    <property type="project" value="UniProtKB-SubCell"/>
</dbReference>
<keyword evidence="2" id="KW-0539">Nucleus</keyword>
<feature type="domain" description="Integrase catalytic" evidence="5">
    <location>
        <begin position="1"/>
        <end position="65"/>
    </location>
</feature>
<organism evidence="6 7">
    <name type="scientific">Peronospora matthiolae</name>
    <dbReference type="NCBI Taxonomy" id="2874970"/>
    <lineage>
        <taxon>Eukaryota</taxon>
        <taxon>Sar</taxon>
        <taxon>Stramenopiles</taxon>
        <taxon>Oomycota</taxon>
        <taxon>Peronosporomycetes</taxon>
        <taxon>Peronosporales</taxon>
        <taxon>Peronosporaceae</taxon>
        <taxon>Peronospora</taxon>
    </lineage>
</organism>
<dbReference type="Gene3D" id="3.30.420.10">
    <property type="entry name" value="Ribonuclease H-like superfamily/Ribonuclease H"/>
    <property type="match status" value="1"/>
</dbReference>
<evidence type="ECO:0000256" key="2">
    <source>
        <dbReference type="ARBA" id="ARBA00023242"/>
    </source>
</evidence>
<evidence type="ECO:0000259" key="4">
    <source>
        <dbReference type="PROSITE" id="PS50013"/>
    </source>
</evidence>
<dbReference type="Pfam" id="PF00385">
    <property type="entry name" value="Chromo"/>
    <property type="match status" value="1"/>
</dbReference>
<reference evidence="6" key="1">
    <citation type="submission" date="2024-01" db="EMBL/GenBank/DDBJ databases">
        <authorList>
            <person name="Webb A."/>
        </authorList>
    </citation>
    <scope>NUCLEOTIDE SEQUENCE</scope>
    <source>
        <strain evidence="6">Pm1</strain>
    </source>
</reference>
<proteinExistence type="predicted"/>
<evidence type="ECO:0000313" key="6">
    <source>
        <dbReference type="EMBL" id="CAK7938740.1"/>
    </source>
</evidence>
<evidence type="ECO:0000256" key="3">
    <source>
        <dbReference type="SAM" id="MobiDB-lite"/>
    </source>
</evidence>
<dbReference type="PROSITE" id="PS50994">
    <property type="entry name" value="INTEGRASE"/>
    <property type="match status" value="1"/>
</dbReference>
<name>A0AAV1UW05_9STRA</name>
<comment type="subcellular location">
    <subcellularLocation>
        <location evidence="1">Nucleus</location>
    </subcellularLocation>
</comment>
<dbReference type="CDD" id="cd00024">
    <property type="entry name" value="CD_CSD"/>
    <property type="match status" value="1"/>
</dbReference>
<comment type="caution">
    <text evidence="6">The sequence shown here is derived from an EMBL/GenBank/DDBJ whole genome shotgun (WGS) entry which is preliminary data.</text>
</comment>
<dbReference type="PROSITE" id="PS00598">
    <property type="entry name" value="CHROMO_1"/>
    <property type="match status" value="1"/>
</dbReference>
<feature type="region of interest" description="Disordered" evidence="3">
    <location>
        <begin position="381"/>
        <end position="406"/>
    </location>
</feature>
<dbReference type="Proteomes" id="UP001162060">
    <property type="component" value="Unassembled WGS sequence"/>
</dbReference>
<dbReference type="SMART" id="SM00298">
    <property type="entry name" value="CHROMO"/>
    <property type="match status" value="1"/>
</dbReference>
<dbReference type="SUPFAM" id="SSF54160">
    <property type="entry name" value="Chromo domain-like"/>
    <property type="match status" value="1"/>
</dbReference>
<dbReference type="GO" id="GO:0015074">
    <property type="term" value="P:DNA integration"/>
    <property type="evidence" value="ECO:0007669"/>
    <property type="project" value="InterPro"/>
</dbReference>
<feature type="compositionally biased region" description="Basic residues" evidence="3">
    <location>
        <begin position="384"/>
        <end position="394"/>
    </location>
</feature>
<feature type="domain" description="Chromo" evidence="4">
    <location>
        <begin position="330"/>
        <end position="391"/>
    </location>
</feature>
<dbReference type="InterPro" id="IPR023779">
    <property type="entry name" value="Chromodomain_CS"/>
</dbReference>
<accession>A0AAV1UW05</accession>
<dbReference type="SUPFAM" id="SSF53098">
    <property type="entry name" value="Ribonuclease H-like"/>
    <property type="match status" value="1"/>
</dbReference>
<dbReference type="InterPro" id="IPR012337">
    <property type="entry name" value="RNaseH-like_sf"/>
</dbReference>
<evidence type="ECO:0000259" key="5">
    <source>
        <dbReference type="PROSITE" id="PS50994"/>
    </source>
</evidence>
<dbReference type="EMBL" id="CAKLBY020000231">
    <property type="protein sequence ID" value="CAK7938740.1"/>
    <property type="molecule type" value="Genomic_DNA"/>
</dbReference>
<dbReference type="PROSITE" id="PS50013">
    <property type="entry name" value="CHROMO_2"/>
    <property type="match status" value="1"/>
</dbReference>
<evidence type="ECO:0000256" key="1">
    <source>
        <dbReference type="ARBA" id="ARBA00004123"/>
    </source>
</evidence>
<sequence>MSTSDHPETDGQMERVNRVFEEILRGYVHSFTSWSDFLPMAEFAVNNSVHASTTHTPFFVNGLRHPLLPSFLDCDSSLDADVDHINIDDDDDDDDAGIFSIDDDDDDDDAGTFIIDNNCHTEDDDALTGEDNFLSAVHTKRTAVNKNESAEEFLLNREAVVRFVRNSIADAIYKQKRNADKHGRANVLSFSEGDLALPSPVNLPKHAVTYVDRSKLLPSFTLGVSARTISTRSLREAKNSSAVKGRDHLRVVPFQRASMVDYRSDLLTQLINVLTSCSQLVTKRTNRTFVLKLRERKRVSEHQYDPTLEPDQVFPPPPHPLVISGGVQRFLVERILNHRDENGVRTSYRVRWRGYTPAWDSWEPRAQLIVDVPGLVEKYDKTHPLRSKKGRRKTTSPNASTGIEKI</sequence>
<dbReference type="InterPro" id="IPR000953">
    <property type="entry name" value="Chromo/chromo_shadow_dom"/>
</dbReference>
<dbReference type="InterPro" id="IPR016197">
    <property type="entry name" value="Chromo-like_dom_sf"/>
</dbReference>
<evidence type="ECO:0000313" key="7">
    <source>
        <dbReference type="Proteomes" id="UP001162060"/>
    </source>
</evidence>
<dbReference type="InterPro" id="IPR023780">
    <property type="entry name" value="Chromo_domain"/>
</dbReference>
<dbReference type="AlphaFoldDB" id="A0AAV1UW05"/>
<feature type="compositionally biased region" description="Polar residues" evidence="3">
    <location>
        <begin position="395"/>
        <end position="406"/>
    </location>
</feature>
<gene>
    <name evidence="6" type="ORF">PM001_LOCUS23890</name>
</gene>
<protein>
    <recommendedName>
        <fullName evidence="8">Chromo domain-containing protein</fullName>
    </recommendedName>
</protein>
<dbReference type="InterPro" id="IPR001584">
    <property type="entry name" value="Integrase_cat-core"/>
</dbReference>
<dbReference type="GO" id="GO:0003676">
    <property type="term" value="F:nucleic acid binding"/>
    <property type="evidence" value="ECO:0007669"/>
    <property type="project" value="InterPro"/>
</dbReference>
<dbReference type="InterPro" id="IPR036397">
    <property type="entry name" value="RNaseH_sf"/>
</dbReference>